<feature type="transmembrane region" description="Helical" evidence="2">
    <location>
        <begin position="82"/>
        <end position="101"/>
    </location>
</feature>
<feature type="transmembrane region" description="Helical" evidence="2">
    <location>
        <begin position="290"/>
        <end position="309"/>
    </location>
</feature>
<feature type="transmembrane region" description="Helical" evidence="2">
    <location>
        <begin position="321"/>
        <end position="340"/>
    </location>
</feature>
<feature type="transmembrane region" description="Helical" evidence="2">
    <location>
        <begin position="360"/>
        <end position="390"/>
    </location>
</feature>
<feature type="transmembrane region" description="Helical" evidence="2">
    <location>
        <begin position="156"/>
        <end position="177"/>
    </location>
</feature>
<keyword evidence="2" id="KW-0812">Transmembrane</keyword>
<sequence>MRKFVADRRVADWAASVLGGVVLVVAVWLVATVDRVDALVSSEQGGAAWAAPWLAAWAPGPPTLPDAATALGIFGHPGAEWVSTRGLLLGVLFALGCRLALRYLPALPRHAAWAAVACWAAVAPAAVLSTVAVVVMAAPPGADQRSAVVLDSYDALALPTLLALPVAVLVASTSWAVRTLIDRRAPAGSAVREGDGPDRAAEAVPGPTLALPPPAAPTPPPSARARRGAVGAATVTLAVVAGVGGAAEAEPPWLSGDPSDPWALLGRFLVPTRWSIGLLAPDAPAVLDRLAHLVGAVLYVLLFALLFRLVLPRITERTPQALAVTGVWVSVVAGSVAHTLGSYAQFTTYPEFSGFDGWSLAAWCFRTVVAFSAGLAVWGAVTGCVAWGVLRRLSDAAPATPPTDGARGPEDGPEGDELVLTGR</sequence>
<dbReference type="Proteomes" id="UP000578686">
    <property type="component" value="Unassembled WGS sequence"/>
</dbReference>
<feature type="transmembrane region" description="Helical" evidence="2">
    <location>
        <begin position="229"/>
        <end position="247"/>
    </location>
</feature>
<feature type="transmembrane region" description="Helical" evidence="2">
    <location>
        <begin position="113"/>
        <end position="136"/>
    </location>
</feature>
<feature type="compositionally biased region" description="Basic and acidic residues" evidence="1">
    <location>
        <begin position="192"/>
        <end position="201"/>
    </location>
</feature>
<feature type="transmembrane region" description="Helical" evidence="2">
    <location>
        <begin position="12"/>
        <end position="31"/>
    </location>
</feature>
<keyword evidence="2" id="KW-0472">Membrane</keyword>
<evidence type="ECO:0000313" key="3">
    <source>
        <dbReference type="EMBL" id="NJQ05048.1"/>
    </source>
</evidence>
<feature type="compositionally biased region" description="Pro residues" evidence="1">
    <location>
        <begin position="210"/>
        <end position="222"/>
    </location>
</feature>
<keyword evidence="4" id="KW-1185">Reference proteome</keyword>
<reference evidence="3 4" key="1">
    <citation type="submission" date="2020-03" db="EMBL/GenBank/DDBJ databases">
        <title>Draft genome of Streptomyces sp. ventii, isolated from the Axial Seamount in the Pacific Ocean, and resequencing of the two type strains Streptomyces lonarensis strain NCL 716 and Streptomyces bohaiensis strain 11A07.</title>
        <authorList>
            <person name="Loughran R.M."/>
            <person name="Pfannmuller K.M."/>
            <person name="Wasson B.J."/>
            <person name="Deadmond M.C."/>
            <person name="Paddock B.E."/>
            <person name="Koyack M.J."/>
            <person name="Gallegos D.A."/>
            <person name="Mitchell E.A."/>
            <person name="Ushijima B."/>
            <person name="Saw J.H."/>
            <person name="Mcphail K.L."/>
            <person name="Videau P."/>
        </authorList>
    </citation>
    <scope>NUCLEOTIDE SEQUENCE [LARGE SCALE GENOMIC DNA]</scope>
    <source>
        <strain evidence="3 4">NCL716</strain>
    </source>
</reference>
<feature type="region of interest" description="Disordered" evidence="1">
    <location>
        <begin position="398"/>
        <end position="423"/>
    </location>
</feature>
<evidence type="ECO:0000256" key="2">
    <source>
        <dbReference type="SAM" id="Phobius"/>
    </source>
</evidence>
<dbReference type="EMBL" id="JAAVJD010000024">
    <property type="protein sequence ID" value="NJQ05048.1"/>
    <property type="molecule type" value="Genomic_DNA"/>
</dbReference>
<evidence type="ECO:0000256" key="1">
    <source>
        <dbReference type="SAM" id="MobiDB-lite"/>
    </source>
</evidence>
<keyword evidence="2" id="KW-1133">Transmembrane helix</keyword>
<gene>
    <name evidence="3" type="ORF">HCN56_05510</name>
</gene>
<accession>A0A7X6CZ31</accession>
<dbReference type="AlphaFoldDB" id="A0A7X6CZ31"/>
<protein>
    <submittedName>
        <fullName evidence="3">Uncharacterized protein</fullName>
    </submittedName>
</protein>
<evidence type="ECO:0000313" key="4">
    <source>
        <dbReference type="Proteomes" id="UP000578686"/>
    </source>
</evidence>
<proteinExistence type="predicted"/>
<organism evidence="3 4">
    <name type="scientific">Streptomyces lonarensis</name>
    <dbReference type="NCBI Taxonomy" id="700599"/>
    <lineage>
        <taxon>Bacteria</taxon>
        <taxon>Bacillati</taxon>
        <taxon>Actinomycetota</taxon>
        <taxon>Actinomycetes</taxon>
        <taxon>Kitasatosporales</taxon>
        <taxon>Streptomycetaceae</taxon>
        <taxon>Streptomyces</taxon>
    </lineage>
</organism>
<dbReference type="RefSeq" id="WP_167968340.1">
    <property type="nucleotide sequence ID" value="NZ_BHZG01000263.1"/>
</dbReference>
<name>A0A7X6CZ31_9ACTN</name>
<comment type="caution">
    <text evidence="3">The sequence shown here is derived from an EMBL/GenBank/DDBJ whole genome shotgun (WGS) entry which is preliminary data.</text>
</comment>
<feature type="region of interest" description="Disordered" evidence="1">
    <location>
        <begin position="187"/>
        <end position="226"/>
    </location>
</feature>